<dbReference type="STRING" id="378806.STAUR_5784"/>
<dbReference type="PATRIC" id="fig|378806.16.peg.3686"/>
<protein>
    <submittedName>
        <fullName evidence="1">Conserved uncharacterized protein</fullName>
    </submittedName>
</protein>
<dbReference type="EMBL" id="AAMD01000106">
    <property type="protein sequence ID" value="EAU64713.1"/>
    <property type="molecule type" value="Genomic_DNA"/>
</dbReference>
<evidence type="ECO:0000313" key="1">
    <source>
        <dbReference type="EMBL" id="ADO73546.1"/>
    </source>
</evidence>
<dbReference type="EMBL" id="CP002271">
    <property type="protein sequence ID" value="ADO73546.1"/>
    <property type="molecule type" value="Genomic_DNA"/>
</dbReference>
<dbReference type="eggNOG" id="ENOG5030SPC">
    <property type="taxonomic scope" value="Bacteria"/>
</dbReference>
<organism evidence="2 4">
    <name type="scientific">Stigmatella aurantiaca (strain DW4/3-1)</name>
    <dbReference type="NCBI Taxonomy" id="378806"/>
    <lineage>
        <taxon>Bacteria</taxon>
        <taxon>Pseudomonadati</taxon>
        <taxon>Myxococcota</taxon>
        <taxon>Myxococcia</taxon>
        <taxon>Myxococcales</taxon>
        <taxon>Cystobacterineae</taxon>
        <taxon>Archangiaceae</taxon>
        <taxon>Stigmatella</taxon>
    </lineage>
</organism>
<evidence type="ECO:0000313" key="2">
    <source>
        <dbReference type="EMBL" id="EAU64713.1"/>
    </source>
</evidence>
<accession>Q08W65</accession>
<dbReference type="AlphaFoldDB" id="Q08W65"/>
<proteinExistence type="predicted"/>
<name>Q08W65_STIAD</name>
<sequence>MSGIVRVQKERSTRAVRGVWWEGMTRPAFWIVLILALSAPVLAQERTSPRREKWSFGSVIAPVTMPEDVTSLYGYVGVPEMGAGFRQGLSGLELEAKAKLDYFRLAGIFEVGARREVLTRETAALAPTLSLGLVLNSGTSYLDEENFGGVLLRVSPGLVSGWRAGETVVLVGLVDAPVDIGVGPTGAWRIQTLVGGGPEIYLGQGVTLLVSGQIGLEHFKEERQDWNTRLGYQIKLGIGSRLF</sequence>
<dbReference type="Proteomes" id="UP000001351">
    <property type="component" value="Chromosome"/>
</dbReference>
<keyword evidence="3" id="KW-1185">Reference proteome</keyword>
<reference evidence="1 3" key="2">
    <citation type="journal article" date="2011" name="Mol. Biol. Evol.">
        <title>Comparative genomic analysis of fruiting body formation in Myxococcales.</title>
        <authorList>
            <person name="Huntley S."/>
            <person name="Hamann N."/>
            <person name="Wegener-Feldbrugge S."/>
            <person name="Treuner-Lange A."/>
            <person name="Kube M."/>
            <person name="Reinhardt R."/>
            <person name="Klages S."/>
            <person name="Muller R."/>
            <person name="Ronning C.M."/>
            <person name="Nierman W.C."/>
            <person name="Sogaard-Andersen L."/>
        </authorList>
    </citation>
    <scope>NUCLEOTIDE SEQUENCE [LARGE SCALE GENOMIC DNA]</scope>
    <source>
        <strain evidence="1 3">DW4/3-1</strain>
    </source>
</reference>
<evidence type="ECO:0000313" key="3">
    <source>
        <dbReference type="Proteomes" id="UP000001351"/>
    </source>
</evidence>
<dbReference type="OrthoDB" id="5508726at2"/>
<dbReference type="Proteomes" id="UP000032702">
    <property type="component" value="Unassembled WGS sequence"/>
</dbReference>
<reference evidence="2 4" key="1">
    <citation type="submission" date="2006-04" db="EMBL/GenBank/DDBJ databases">
        <authorList>
            <person name="Nierman W.C."/>
        </authorList>
    </citation>
    <scope>NUCLEOTIDE SEQUENCE [LARGE SCALE GENOMIC DNA]</scope>
    <source>
        <strain evidence="2 4">DW4/3-1</strain>
    </source>
</reference>
<dbReference type="KEGG" id="sur:STAUR_5784"/>
<gene>
    <name evidence="1" type="ordered locus">STAUR_5784</name>
    <name evidence="2" type="ORF">STIAU_0180</name>
</gene>
<dbReference type="HOGENOM" id="CLU_1155439_0_0_7"/>
<evidence type="ECO:0000313" key="4">
    <source>
        <dbReference type="Proteomes" id="UP000032702"/>
    </source>
</evidence>